<dbReference type="EMBL" id="JACAZH010000012">
    <property type="protein sequence ID" value="KAF7353224.1"/>
    <property type="molecule type" value="Genomic_DNA"/>
</dbReference>
<protein>
    <recommendedName>
        <fullName evidence="4">Protein kinase domain-containing protein</fullName>
    </recommendedName>
</protein>
<reference evidence="2" key="1">
    <citation type="submission" date="2020-05" db="EMBL/GenBank/DDBJ databases">
        <title>Mycena genomes resolve the evolution of fungal bioluminescence.</title>
        <authorList>
            <person name="Tsai I.J."/>
        </authorList>
    </citation>
    <scope>NUCLEOTIDE SEQUENCE</scope>
    <source>
        <strain evidence="2">160909Yilan</strain>
    </source>
</reference>
<dbReference type="AlphaFoldDB" id="A0A8H6Y7E9"/>
<name>A0A8H6Y7E9_9AGAR</name>
<feature type="region of interest" description="Disordered" evidence="1">
    <location>
        <begin position="544"/>
        <end position="570"/>
    </location>
</feature>
<evidence type="ECO:0000313" key="2">
    <source>
        <dbReference type="EMBL" id="KAF7353224.1"/>
    </source>
</evidence>
<dbReference type="Proteomes" id="UP000623467">
    <property type="component" value="Unassembled WGS sequence"/>
</dbReference>
<proteinExistence type="predicted"/>
<evidence type="ECO:0000313" key="3">
    <source>
        <dbReference type="Proteomes" id="UP000623467"/>
    </source>
</evidence>
<organism evidence="2 3">
    <name type="scientific">Mycena sanguinolenta</name>
    <dbReference type="NCBI Taxonomy" id="230812"/>
    <lineage>
        <taxon>Eukaryota</taxon>
        <taxon>Fungi</taxon>
        <taxon>Dikarya</taxon>
        <taxon>Basidiomycota</taxon>
        <taxon>Agaricomycotina</taxon>
        <taxon>Agaricomycetes</taxon>
        <taxon>Agaricomycetidae</taxon>
        <taxon>Agaricales</taxon>
        <taxon>Marasmiineae</taxon>
        <taxon>Mycenaceae</taxon>
        <taxon>Mycena</taxon>
    </lineage>
</organism>
<evidence type="ECO:0008006" key="4">
    <source>
        <dbReference type="Google" id="ProtNLM"/>
    </source>
</evidence>
<evidence type="ECO:0000256" key="1">
    <source>
        <dbReference type="SAM" id="MobiDB-lite"/>
    </source>
</evidence>
<keyword evidence="3" id="KW-1185">Reference proteome</keyword>
<accession>A0A8H6Y7E9</accession>
<comment type="caution">
    <text evidence="2">The sequence shown here is derived from an EMBL/GenBank/DDBJ whole genome shotgun (WGS) entry which is preliminary data.</text>
</comment>
<gene>
    <name evidence="2" type="ORF">MSAN_01510200</name>
</gene>
<sequence length="570" mass="63983">MSISLAASEGLAERAATKVVMEVLGKVLLYISASPRNGNRPNFRTIRLGDIKLIKEFKEMRSNAQLSVVSPRWSVVGRQTPRATVRRVYKAKLEGRESGHMTVAVYEGDGAEETWNEHLTNYESIRHPNIIHLYGLEATSYIRDVIGYSMETSVWIRPSTGQLCLDLAQGGPETSSDLYGLIIDILRLENVSLDTPDSEDIIISSLSEDQYHELCSQSSIARFQYFQVSTAHAVGPGIFQLNSQCGTCVSITEPLQTLHELELHWNYDGNAPDELLPNSWIRYDFPRMFALNLELNLWFPPYESQKAWLAQANHIFAELQELDYVEDYVCIYHTEFMLRITDECDIPEGYLFVCPPQDFHTGTEPHANLYQWPACPAYWSLNPSGADRLSTEDARNLGFPVIHIETLMFGESWDRTVYRGLRRFHEGKGFDLESREVARQLGYPLFEVASNRMPFLARAARLASLYSLPLKVQQRLPRRRNGMEATVPPVQLWNHRDAAASGSSVDPSLGLIAGGVPMMMRSVVLMAGLVNAYSPYYPAARRASPPSPCTDALHAPKVNPSAPVPEPDAG</sequence>